<keyword evidence="1" id="KW-1133">Transmembrane helix</keyword>
<keyword evidence="1" id="KW-0812">Transmembrane</keyword>
<reference evidence="3 4" key="1">
    <citation type="submission" date="2018-04" db="EMBL/GenBank/DDBJ databases">
        <title>Thalassorhabdus spongiae gen. nov., sp. nov., isolated from a marine sponge in South-West Iceland.</title>
        <authorList>
            <person name="Knobloch S."/>
            <person name="Daussin A."/>
            <person name="Johannsson R."/>
            <person name="Marteinsson V.T."/>
        </authorList>
    </citation>
    <scope>NUCLEOTIDE SEQUENCE [LARGE SCALE GENOMIC DNA]</scope>
    <source>
        <strain evidence="3 4">Hp12</strain>
    </source>
</reference>
<name>A0A2V1GZH1_9GAMM</name>
<dbReference type="Pfam" id="PF07811">
    <property type="entry name" value="TadE"/>
    <property type="match status" value="1"/>
</dbReference>
<dbReference type="OrthoDB" id="8830148at2"/>
<gene>
    <name evidence="3" type="ORF">DC094_12905</name>
</gene>
<keyword evidence="4" id="KW-1185">Reference proteome</keyword>
<evidence type="ECO:0000256" key="1">
    <source>
        <dbReference type="SAM" id="Phobius"/>
    </source>
</evidence>
<keyword evidence="1" id="KW-0472">Membrane</keyword>
<dbReference type="InterPro" id="IPR012495">
    <property type="entry name" value="TadE-like_dom"/>
</dbReference>
<dbReference type="EMBL" id="QDDL01000005">
    <property type="protein sequence ID" value="PVZ68193.1"/>
    <property type="molecule type" value="Genomic_DNA"/>
</dbReference>
<evidence type="ECO:0000313" key="4">
    <source>
        <dbReference type="Proteomes" id="UP000244906"/>
    </source>
</evidence>
<feature type="transmembrane region" description="Helical" evidence="1">
    <location>
        <begin position="12"/>
        <end position="32"/>
    </location>
</feature>
<sequence length="265" mass="29952">MNKKQQRGQSLTETAILMPVLVLLIMGLIQVAQMYKAKATLNHATVQAARAGATENGFLNPMRNALAQTLAPAEYRVKPNEDPNMLSYFAFQQLFRFNETIRGSGAGGVKINVLSPTQQMFDSFRQRVRTLEPCRGVGCPSGGKFRESQPIWQIPNDNLNVYSDAQRSINGRPINLQDANLLKIESTWCYPLRVPFINAIIYQAMKTFRADGGYQHEQWTACRNRRVISRHDYWIPLTSTSVVRMQSPLRCENNPRGGSNCDNLQ</sequence>
<accession>A0A2V1GZH1</accession>
<feature type="domain" description="TadE-like" evidence="2">
    <location>
        <begin position="8"/>
        <end position="50"/>
    </location>
</feature>
<evidence type="ECO:0000259" key="2">
    <source>
        <dbReference type="Pfam" id="PF07811"/>
    </source>
</evidence>
<comment type="caution">
    <text evidence="3">The sequence shown here is derived from an EMBL/GenBank/DDBJ whole genome shotgun (WGS) entry which is preliminary data.</text>
</comment>
<organism evidence="3 4">
    <name type="scientific">Pelagibaculum spongiae</name>
    <dbReference type="NCBI Taxonomy" id="2080658"/>
    <lineage>
        <taxon>Bacteria</taxon>
        <taxon>Pseudomonadati</taxon>
        <taxon>Pseudomonadota</taxon>
        <taxon>Gammaproteobacteria</taxon>
        <taxon>Oceanospirillales</taxon>
        <taxon>Pelagibaculum</taxon>
    </lineage>
</organism>
<dbReference type="Proteomes" id="UP000244906">
    <property type="component" value="Unassembled WGS sequence"/>
</dbReference>
<evidence type="ECO:0000313" key="3">
    <source>
        <dbReference type="EMBL" id="PVZ68193.1"/>
    </source>
</evidence>
<protein>
    <recommendedName>
        <fullName evidence="2">TadE-like domain-containing protein</fullName>
    </recommendedName>
</protein>
<dbReference type="RefSeq" id="WP_116687521.1">
    <property type="nucleotide sequence ID" value="NZ_CAWNYD010000005.1"/>
</dbReference>
<proteinExistence type="predicted"/>
<dbReference type="AlphaFoldDB" id="A0A2V1GZH1"/>